<evidence type="ECO:0000313" key="5">
    <source>
        <dbReference type="Proteomes" id="UP001597319"/>
    </source>
</evidence>
<protein>
    <submittedName>
        <fullName evidence="4">GNAT family N-acetyltransferase</fullName>
        <ecNumber evidence="4">2.3.1.-</ecNumber>
    </submittedName>
</protein>
<keyword evidence="1 4" id="KW-0808">Transferase</keyword>
<dbReference type="PROSITE" id="PS51186">
    <property type="entry name" value="GNAT"/>
    <property type="match status" value="1"/>
</dbReference>
<dbReference type="Gene3D" id="3.40.630.30">
    <property type="match status" value="1"/>
</dbReference>
<dbReference type="EC" id="2.3.1.-" evidence="4"/>
<organism evidence="4 5">
    <name type="scientific">Aquimarina rubra</name>
    <dbReference type="NCBI Taxonomy" id="1920033"/>
    <lineage>
        <taxon>Bacteria</taxon>
        <taxon>Pseudomonadati</taxon>
        <taxon>Bacteroidota</taxon>
        <taxon>Flavobacteriia</taxon>
        <taxon>Flavobacteriales</taxon>
        <taxon>Flavobacteriaceae</taxon>
        <taxon>Aquimarina</taxon>
    </lineage>
</organism>
<reference evidence="5" key="1">
    <citation type="journal article" date="2019" name="Int. J. Syst. Evol. Microbiol.">
        <title>The Global Catalogue of Microorganisms (GCM) 10K type strain sequencing project: providing services to taxonomists for standard genome sequencing and annotation.</title>
        <authorList>
            <consortium name="The Broad Institute Genomics Platform"/>
            <consortium name="The Broad Institute Genome Sequencing Center for Infectious Disease"/>
            <person name="Wu L."/>
            <person name="Ma J."/>
        </authorList>
    </citation>
    <scope>NUCLEOTIDE SEQUENCE [LARGE SCALE GENOMIC DNA]</scope>
    <source>
        <strain evidence="5">KCTC 52274</strain>
    </source>
</reference>
<dbReference type="Proteomes" id="UP001597319">
    <property type="component" value="Unassembled WGS sequence"/>
</dbReference>
<dbReference type="PANTHER" id="PTHR43420">
    <property type="entry name" value="ACETYLTRANSFERASE"/>
    <property type="match status" value="1"/>
</dbReference>
<keyword evidence="2 4" id="KW-0012">Acyltransferase</keyword>
<dbReference type="PANTHER" id="PTHR43420:SF47">
    <property type="entry name" value="N-ACETYLTRANSFERASE DOMAIN-CONTAINING PROTEIN"/>
    <property type="match status" value="1"/>
</dbReference>
<dbReference type="InterPro" id="IPR050680">
    <property type="entry name" value="YpeA/RimI_acetyltransf"/>
</dbReference>
<dbReference type="InterPro" id="IPR016181">
    <property type="entry name" value="Acyl_CoA_acyltransferase"/>
</dbReference>
<evidence type="ECO:0000259" key="3">
    <source>
        <dbReference type="PROSITE" id="PS51186"/>
    </source>
</evidence>
<proteinExistence type="predicted"/>
<dbReference type="EMBL" id="JBHULE010000008">
    <property type="protein sequence ID" value="MFD2562500.1"/>
    <property type="molecule type" value="Genomic_DNA"/>
</dbReference>
<gene>
    <name evidence="4" type="ORF">ACFSR1_07425</name>
</gene>
<name>A0ABW5LC73_9FLAO</name>
<feature type="domain" description="N-acetyltransferase" evidence="3">
    <location>
        <begin position="4"/>
        <end position="173"/>
    </location>
</feature>
<dbReference type="RefSeq" id="WP_378291146.1">
    <property type="nucleotide sequence ID" value="NZ_JBHULE010000008.1"/>
</dbReference>
<comment type="caution">
    <text evidence="4">The sequence shown here is derived from an EMBL/GenBank/DDBJ whole genome shotgun (WGS) entry which is preliminary data.</text>
</comment>
<evidence type="ECO:0000256" key="2">
    <source>
        <dbReference type="ARBA" id="ARBA00023315"/>
    </source>
</evidence>
<dbReference type="SUPFAM" id="SSF55729">
    <property type="entry name" value="Acyl-CoA N-acyltransferases (Nat)"/>
    <property type="match status" value="1"/>
</dbReference>
<dbReference type="Pfam" id="PF00583">
    <property type="entry name" value="Acetyltransf_1"/>
    <property type="match status" value="1"/>
</dbReference>
<dbReference type="GO" id="GO:0016746">
    <property type="term" value="F:acyltransferase activity"/>
    <property type="evidence" value="ECO:0007669"/>
    <property type="project" value="UniProtKB-KW"/>
</dbReference>
<evidence type="ECO:0000313" key="4">
    <source>
        <dbReference type="EMBL" id="MFD2562500.1"/>
    </source>
</evidence>
<dbReference type="CDD" id="cd04301">
    <property type="entry name" value="NAT_SF"/>
    <property type="match status" value="1"/>
</dbReference>
<keyword evidence="5" id="KW-1185">Reference proteome</keyword>
<evidence type="ECO:0000256" key="1">
    <source>
        <dbReference type="ARBA" id="ARBA00022679"/>
    </source>
</evidence>
<accession>A0ABW5LC73</accession>
<dbReference type="InterPro" id="IPR000182">
    <property type="entry name" value="GNAT_dom"/>
</dbReference>
<sequence>MSNINIRIATIEDVHDLSFLGKKTFDQSFGHLFEDRKDLTDYLDRTFSVEKLRSSVVKPHNVYWVAYYGNTVVGYAKIQLDSPSGFVESTKPCKLQKIYILKEYLSMGIGAQLQELIFNKAITSGSEYIWLSVLKSNEKAVRFYERNSYAIVGEHAFSIGKEDFDFWVMSRKL</sequence>